<gene>
    <name evidence="1" type="ORF">METZ01_LOCUS478316</name>
</gene>
<name>A0A383BZX5_9ZZZZ</name>
<dbReference type="AlphaFoldDB" id="A0A383BZX5"/>
<reference evidence="1" key="1">
    <citation type="submission" date="2018-05" db="EMBL/GenBank/DDBJ databases">
        <authorList>
            <person name="Lanie J.A."/>
            <person name="Ng W.-L."/>
            <person name="Kazmierczak K.M."/>
            <person name="Andrzejewski T.M."/>
            <person name="Davidsen T.M."/>
            <person name="Wayne K.J."/>
            <person name="Tettelin H."/>
            <person name="Glass J.I."/>
            <person name="Rusch D."/>
            <person name="Podicherti R."/>
            <person name="Tsui H.-C.T."/>
            <person name="Winkler M.E."/>
        </authorList>
    </citation>
    <scope>NUCLEOTIDE SEQUENCE</scope>
</reference>
<accession>A0A383BZX5</accession>
<dbReference type="InterPro" id="IPR023375">
    <property type="entry name" value="ADC_dom_sf"/>
</dbReference>
<dbReference type="EMBL" id="UINC01204640">
    <property type="protein sequence ID" value="SVE25462.1"/>
    <property type="molecule type" value="Genomic_DNA"/>
</dbReference>
<evidence type="ECO:0000313" key="1">
    <source>
        <dbReference type="EMBL" id="SVE25462.1"/>
    </source>
</evidence>
<feature type="non-terminal residue" evidence="1">
    <location>
        <position position="102"/>
    </location>
</feature>
<proteinExistence type="predicted"/>
<dbReference type="SUPFAM" id="SSF160104">
    <property type="entry name" value="Acetoacetate decarboxylase-like"/>
    <property type="match status" value="1"/>
</dbReference>
<sequence>MAQELLPPQLITKARMLYFCWVPADPAACAALLPTGLTPATNKAIYINQYVVDTDAQTSHFGAYSLTYMGLDLGGLDLDDGTPGRFWTHYFNSNPGMRAYAA</sequence>
<organism evidence="1">
    <name type="scientific">marine metagenome</name>
    <dbReference type="NCBI Taxonomy" id="408172"/>
    <lineage>
        <taxon>unclassified sequences</taxon>
        <taxon>metagenomes</taxon>
        <taxon>ecological metagenomes</taxon>
    </lineage>
</organism>
<protein>
    <submittedName>
        <fullName evidence="1">Uncharacterized protein</fullName>
    </submittedName>
</protein>